<gene>
    <name evidence="1" type="ORF">QCA50_006028</name>
</gene>
<name>A0AAW0GNX9_9APHY</name>
<dbReference type="Proteomes" id="UP001385951">
    <property type="component" value="Unassembled WGS sequence"/>
</dbReference>
<keyword evidence="2" id="KW-1185">Reference proteome</keyword>
<organism evidence="1 2">
    <name type="scientific">Cerrena zonata</name>
    <dbReference type="NCBI Taxonomy" id="2478898"/>
    <lineage>
        <taxon>Eukaryota</taxon>
        <taxon>Fungi</taxon>
        <taxon>Dikarya</taxon>
        <taxon>Basidiomycota</taxon>
        <taxon>Agaricomycotina</taxon>
        <taxon>Agaricomycetes</taxon>
        <taxon>Polyporales</taxon>
        <taxon>Cerrenaceae</taxon>
        <taxon>Cerrena</taxon>
    </lineage>
</organism>
<dbReference type="AlphaFoldDB" id="A0AAW0GNX9"/>
<protein>
    <submittedName>
        <fullName evidence="1">Uncharacterized protein</fullName>
    </submittedName>
</protein>
<comment type="caution">
    <text evidence="1">The sequence shown here is derived from an EMBL/GenBank/DDBJ whole genome shotgun (WGS) entry which is preliminary data.</text>
</comment>
<dbReference type="EMBL" id="JASBNA010000006">
    <property type="protein sequence ID" value="KAK7690925.1"/>
    <property type="molecule type" value="Genomic_DNA"/>
</dbReference>
<proteinExistence type="predicted"/>
<sequence length="426" mass="47738">MLCPFSHLHSIINHHHCYDSRQMSHPPLPKRSLAQFPSLDKLKSPWLVDPSSSGPLVDSINALLEADPLTYFRWKCANKLTEQMAVFFIYADNPTSLFSHKAEHFDGMWSVHIFSLGQAPLSKDEGLRAHSQTPLHVKSPKDVTIVQLQGDAPAFSTLWSRLLLHGVKVPMVSTDVVNFTVLGGTIKPPTLSICPLVSLFPQTISNLRLEKITIPADSYSKPLISHLSNLLKLQLLHLDPTLTSKIIHEAGALPKLWVLEVSVEHWSLEDAFRSFPDSTIVSRWKNLEVIRFSILSLPLNGLNLAWRLPPKVQYVRIAIESQALIQLGDFMGLKSPGSTTLEDSKEDEDVPLIAKTQEPASNEGKEAIDIVFITEPLVSHPDEVRKAIKAIASRMTSMIDECFAVRHLELEYDIGTWVKCMFQPFV</sequence>
<evidence type="ECO:0000313" key="2">
    <source>
        <dbReference type="Proteomes" id="UP001385951"/>
    </source>
</evidence>
<accession>A0AAW0GNX9</accession>
<reference evidence="1 2" key="1">
    <citation type="submission" date="2022-09" db="EMBL/GenBank/DDBJ databases">
        <authorList>
            <person name="Palmer J.M."/>
        </authorList>
    </citation>
    <scope>NUCLEOTIDE SEQUENCE [LARGE SCALE GENOMIC DNA]</scope>
    <source>
        <strain evidence="1 2">DSM 7382</strain>
    </source>
</reference>
<evidence type="ECO:0000313" key="1">
    <source>
        <dbReference type="EMBL" id="KAK7690925.1"/>
    </source>
</evidence>